<keyword evidence="8" id="KW-1185">Reference proteome</keyword>
<evidence type="ECO:0000256" key="4">
    <source>
        <dbReference type="ARBA" id="ARBA00023002"/>
    </source>
</evidence>
<evidence type="ECO:0000256" key="1">
    <source>
        <dbReference type="ARBA" id="ARBA00004829"/>
    </source>
</evidence>
<dbReference type="Pfam" id="PF01593">
    <property type="entry name" value="Amino_oxidase"/>
    <property type="match status" value="1"/>
</dbReference>
<dbReference type="Gene3D" id="3.50.50.60">
    <property type="entry name" value="FAD/NAD(P)-binding domain"/>
    <property type="match status" value="2"/>
</dbReference>
<keyword evidence="4 5" id="KW-0560">Oxidoreductase</keyword>
<evidence type="ECO:0000313" key="7">
    <source>
        <dbReference type="EMBL" id="MFD2522097.1"/>
    </source>
</evidence>
<evidence type="ECO:0000256" key="2">
    <source>
        <dbReference type="ARBA" id="ARBA00006046"/>
    </source>
</evidence>
<reference evidence="8" key="1">
    <citation type="journal article" date="2019" name="Int. J. Syst. Evol. Microbiol.">
        <title>The Global Catalogue of Microorganisms (GCM) 10K type strain sequencing project: providing services to taxonomists for standard genome sequencing and annotation.</title>
        <authorList>
            <consortium name="The Broad Institute Genomics Platform"/>
            <consortium name="The Broad Institute Genome Sequencing Center for Infectious Disease"/>
            <person name="Wu L."/>
            <person name="Ma J."/>
        </authorList>
    </citation>
    <scope>NUCLEOTIDE SEQUENCE [LARGE SCALE GENOMIC DNA]</scope>
    <source>
        <strain evidence="8">KCTC 52344</strain>
    </source>
</reference>
<organism evidence="7 8">
    <name type="scientific">Emticicia soli</name>
    <dbReference type="NCBI Taxonomy" id="2027878"/>
    <lineage>
        <taxon>Bacteria</taxon>
        <taxon>Pseudomonadati</taxon>
        <taxon>Bacteroidota</taxon>
        <taxon>Cytophagia</taxon>
        <taxon>Cytophagales</taxon>
        <taxon>Leadbetterellaceae</taxon>
        <taxon>Emticicia</taxon>
    </lineage>
</organism>
<dbReference type="SUPFAM" id="SSF51905">
    <property type="entry name" value="FAD/NAD(P)-binding domain"/>
    <property type="match status" value="1"/>
</dbReference>
<dbReference type="PANTHER" id="PTHR43734:SF1">
    <property type="entry name" value="PHYTOENE DESATURASE"/>
    <property type="match status" value="1"/>
</dbReference>
<dbReference type="InterPro" id="IPR014105">
    <property type="entry name" value="Carotenoid/retinoid_OxRdtase"/>
</dbReference>
<evidence type="ECO:0000256" key="5">
    <source>
        <dbReference type="RuleBase" id="RU362075"/>
    </source>
</evidence>
<sequence>MSKAIVIGAGFAGLSAATKLADAGYDVTILEKNATAGGRARVFEEKGFTFDMGPSWYWMPDVFERYFAEFGKSVADYYELVRLDPSYKVIFGPTEEVDLPANLDELKALFESIEQGSAKKLEDFLYESKYKYDVGIGEFVWKPSLSITEFFDYRILSKAISLDLFASFGKHIRKFFSSRRLLQLMEFPILFLGATPKNTPALYSLMNYAEIALGTWYPMGGMHEIVKAMVKLAEEKGVNIKLNEAVKRIEVENKTVQKVITDVGEYEADIVIGAGDYHHIESQLLKETDRNYSEKYWNSRTMAPSSLLFYVGVDRKVDKLTHHNLFFDEDFDIHADEIYTHPKWPSKPLFYVSAPSKTDASVAPEGAENLFILIPIAPDLADGEDVREKYYEIVMERLEKYVGHSIRKHVVYKRSFAVSDFKNDYHSFRGNAYGLANTLLQTAFLKPSLKNKKVKNLFYTGQLTVPGPGVPPSLISGLVVANQVITEFGKSHKELTIA</sequence>
<proteinExistence type="inferred from homology"/>
<accession>A0ABW5J7S3</accession>
<protein>
    <submittedName>
        <fullName evidence="7">Phytoene desaturase family protein</fullName>
    </submittedName>
</protein>
<dbReference type="NCBIfam" id="TIGR02734">
    <property type="entry name" value="crtI_fam"/>
    <property type="match status" value="1"/>
</dbReference>
<gene>
    <name evidence="7" type="ORF">ACFSR2_14450</name>
</gene>
<dbReference type="InterPro" id="IPR002937">
    <property type="entry name" value="Amino_oxidase"/>
</dbReference>
<evidence type="ECO:0000259" key="6">
    <source>
        <dbReference type="Pfam" id="PF01593"/>
    </source>
</evidence>
<evidence type="ECO:0000313" key="8">
    <source>
        <dbReference type="Proteomes" id="UP001597510"/>
    </source>
</evidence>
<feature type="domain" description="Amine oxidase" evidence="6">
    <location>
        <begin position="11"/>
        <end position="485"/>
    </location>
</feature>
<dbReference type="Proteomes" id="UP001597510">
    <property type="component" value="Unassembled WGS sequence"/>
</dbReference>
<dbReference type="RefSeq" id="WP_340240193.1">
    <property type="nucleotide sequence ID" value="NZ_JBBEWC010000019.1"/>
</dbReference>
<dbReference type="InterPro" id="IPR036188">
    <property type="entry name" value="FAD/NAD-bd_sf"/>
</dbReference>
<dbReference type="EMBL" id="JBHULC010000013">
    <property type="protein sequence ID" value="MFD2522097.1"/>
    <property type="molecule type" value="Genomic_DNA"/>
</dbReference>
<comment type="caution">
    <text evidence="7">The sequence shown here is derived from an EMBL/GenBank/DDBJ whole genome shotgun (WGS) entry which is preliminary data.</text>
</comment>
<comment type="pathway">
    <text evidence="1 5">Carotenoid biosynthesis.</text>
</comment>
<dbReference type="PANTHER" id="PTHR43734">
    <property type="entry name" value="PHYTOENE DESATURASE"/>
    <property type="match status" value="1"/>
</dbReference>
<evidence type="ECO:0000256" key="3">
    <source>
        <dbReference type="ARBA" id="ARBA00022746"/>
    </source>
</evidence>
<keyword evidence="3 5" id="KW-0125">Carotenoid biosynthesis</keyword>
<name>A0ABW5J7S3_9BACT</name>
<comment type="similarity">
    <text evidence="2 5">Belongs to the carotenoid/retinoid oxidoreductase family.</text>
</comment>